<dbReference type="SUPFAM" id="SSF53955">
    <property type="entry name" value="Lysozyme-like"/>
    <property type="match status" value="1"/>
</dbReference>
<feature type="signal peptide" evidence="12">
    <location>
        <begin position="1"/>
        <end position="17"/>
    </location>
</feature>
<evidence type="ECO:0000259" key="14">
    <source>
        <dbReference type="Pfam" id="PF00912"/>
    </source>
</evidence>
<dbReference type="RefSeq" id="WP_221439697.1">
    <property type="nucleotide sequence ID" value="NZ_JACHLP010000009.1"/>
</dbReference>
<evidence type="ECO:0000256" key="3">
    <source>
        <dbReference type="ARBA" id="ARBA00007739"/>
    </source>
</evidence>
<dbReference type="InterPro" id="IPR012338">
    <property type="entry name" value="Beta-lactam/transpept-like"/>
</dbReference>
<proteinExistence type="inferred from homology"/>
<evidence type="ECO:0000256" key="6">
    <source>
        <dbReference type="ARBA" id="ARBA00022676"/>
    </source>
</evidence>
<dbReference type="EMBL" id="JACHLP010000009">
    <property type="protein sequence ID" value="MBB4845461.1"/>
    <property type="molecule type" value="Genomic_DNA"/>
</dbReference>
<dbReference type="Pfam" id="PF06832">
    <property type="entry name" value="BiPBP_C"/>
    <property type="match status" value="1"/>
</dbReference>
<dbReference type="Pfam" id="PF00905">
    <property type="entry name" value="Transpeptidase"/>
    <property type="match status" value="1"/>
</dbReference>
<dbReference type="InterPro" id="IPR009647">
    <property type="entry name" value="PBP_C"/>
</dbReference>
<dbReference type="InterPro" id="IPR036950">
    <property type="entry name" value="PBP_transglycosylase"/>
</dbReference>
<dbReference type="InterPro" id="IPR023346">
    <property type="entry name" value="Lysozyme-like_dom_sf"/>
</dbReference>
<dbReference type="SUPFAM" id="SSF56601">
    <property type="entry name" value="beta-lactamase/transpeptidase-like"/>
    <property type="match status" value="1"/>
</dbReference>
<dbReference type="PANTHER" id="PTHR32282">
    <property type="entry name" value="BINDING PROTEIN TRANSPEPTIDASE, PUTATIVE-RELATED"/>
    <property type="match status" value="1"/>
</dbReference>
<evidence type="ECO:0000256" key="9">
    <source>
        <dbReference type="ARBA" id="ARBA00023268"/>
    </source>
</evidence>
<reference evidence="16 17" key="1">
    <citation type="submission" date="2020-08" db="EMBL/GenBank/DDBJ databases">
        <title>Functional genomics of gut bacteria from endangered species of beetles.</title>
        <authorList>
            <person name="Carlos-Shanley C."/>
        </authorList>
    </citation>
    <scope>NUCLEOTIDE SEQUENCE [LARGE SCALE GENOMIC DNA]</scope>
    <source>
        <strain evidence="16 17">S00239</strain>
    </source>
</reference>
<comment type="caution">
    <text evidence="16">The sequence shown here is derived from an EMBL/GenBank/DDBJ whole genome shotgun (WGS) entry which is preliminary data.</text>
</comment>
<comment type="catalytic activity">
    <reaction evidence="11">
        <text>[GlcNAc-(1-&gt;4)-Mur2Ac(oyl-L-Ala-gamma-D-Glu-L-Lys-D-Ala-D-Ala)](n)-di-trans,octa-cis-undecaprenyl diphosphate + beta-D-GlcNAc-(1-&gt;4)-Mur2Ac(oyl-L-Ala-gamma-D-Glu-L-Lys-D-Ala-D-Ala)-di-trans,octa-cis-undecaprenyl diphosphate = [GlcNAc-(1-&gt;4)-Mur2Ac(oyl-L-Ala-gamma-D-Glu-L-Lys-D-Ala-D-Ala)](n+1)-di-trans,octa-cis-undecaprenyl diphosphate + di-trans,octa-cis-undecaprenyl diphosphate + H(+)</text>
        <dbReference type="Rhea" id="RHEA:23708"/>
        <dbReference type="Rhea" id="RHEA-COMP:9602"/>
        <dbReference type="Rhea" id="RHEA-COMP:9603"/>
        <dbReference type="ChEBI" id="CHEBI:15378"/>
        <dbReference type="ChEBI" id="CHEBI:58405"/>
        <dbReference type="ChEBI" id="CHEBI:60033"/>
        <dbReference type="ChEBI" id="CHEBI:78435"/>
        <dbReference type="EC" id="2.4.99.28"/>
    </reaction>
</comment>
<evidence type="ECO:0000256" key="8">
    <source>
        <dbReference type="ARBA" id="ARBA00022801"/>
    </source>
</evidence>
<dbReference type="GO" id="GO:0030288">
    <property type="term" value="C:outer membrane-bounded periplasmic space"/>
    <property type="evidence" value="ECO:0007669"/>
    <property type="project" value="TreeGrafter"/>
</dbReference>
<keyword evidence="7 16" id="KW-0808">Transferase</keyword>
<evidence type="ECO:0000313" key="17">
    <source>
        <dbReference type="Proteomes" id="UP000562027"/>
    </source>
</evidence>
<keyword evidence="6 16" id="KW-0328">Glycosyltransferase</keyword>
<dbReference type="NCBIfam" id="TIGR02073">
    <property type="entry name" value="PBP_1c"/>
    <property type="match status" value="1"/>
</dbReference>
<evidence type="ECO:0000256" key="5">
    <source>
        <dbReference type="ARBA" id="ARBA00022670"/>
    </source>
</evidence>
<keyword evidence="17" id="KW-1185">Reference proteome</keyword>
<dbReference type="InterPro" id="IPR050396">
    <property type="entry name" value="Glycosyltr_51/Transpeptidase"/>
</dbReference>
<feature type="domain" description="Penicillin-binding C-terminal" evidence="15">
    <location>
        <begin position="620"/>
        <end position="689"/>
    </location>
</feature>
<name>A0A840LCK5_9BURK</name>
<comment type="similarity">
    <text evidence="3">In the N-terminal section; belongs to the glycosyltransferase 51 family.</text>
</comment>
<evidence type="ECO:0000259" key="13">
    <source>
        <dbReference type="Pfam" id="PF00905"/>
    </source>
</evidence>
<feature type="domain" description="Penicillin-binding protein transpeptidase" evidence="13">
    <location>
        <begin position="299"/>
        <end position="524"/>
    </location>
</feature>
<evidence type="ECO:0000256" key="4">
    <source>
        <dbReference type="ARBA" id="ARBA00022645"/>
    </source>
</evidence>
<dbReference type="GO" id="GO:0004180">
    <property type="term" value="F:carboxypeptidase activity"/>
    <property type="evidence" value="ECO:0007669"/>
    <property type="project" value="UniProtKB-KW"/>
</dbReference>
<keyword evidence="9" id="KW-0511">Multifunctional enzyme</keyword>
<comment type="similarity">
    <text evidence="2">In the C-terminal section; belongs to the transpeptidase family.</text>
</comment>
<dbReference type="Proteomes" id="UP000562027">
    <property type="component" value="Unassembled WGS sequence"/>
</dbReference>
<evidence type="ECO:0000259" key="15">
    <source>
        <dbReference type="Pfam" id="PF06832"/>
    </source>
</evidence>
<dbReference type="InterPro" id="IPR001460">
    <property type="entry name" value="PCN-bd_Tpept"/>
</dbReference>
<evidence type="ECO:0000256" key="2">
    <source>
        <dbReference type="ARBA" id="ARBA00007090"/>
    </source>
</evidence>
<keyword evidence="5" id="KW-0645">Protease</keyword>
<gene>
    <name evidence="16" type="ORF">HNP55_004011</name>
</gene>
<evidence type="ECO:0000256" key="7">
    <source>
        <dbReference type="ARBA" id="ARBA00022679"/>
    </source>
</evidence>
<dbReference type="GO" id="GO:0006508">
    <property type="term" value="P:proteolysis"/>
    <property type="evidence" value="ECO:0007669"/>
    <property type="project" value="UniProtKB-KW"/>
</dbReference>
<dbReference type="Gene3D" id="3.40.710.10">
    <property type="entry name" value="DD-peptidase/beta-lactamase superfamily"/>
    <property type="match status" value="1"/>
</dbReference>
<comment type="pathway">
    <text evidence="1">Cell wall biogenesis; peptidoglycan biosynthesis.</text>
</comment>
<dbReference type="Gene3D" id="1.10.3810.10">
    <property type="entry name" value="Biosynthetic peptidoglycan transglycosylase-like"/>
    <property type="match status" value="1"/>
</dbReference>
<dbReference type="UniPathway" id="UPA00219"/>
<dbReference type="AlphaFoldDB" id="A0A840LCK5"/>
<organism evidence="16 17">
    <name type="scientific">Roseateles oligotrophus</name>
    <dbReference type="NCBI Taxonomy" id="1769250"/>
    <lineage>
        <taxon>Bacteria</taxon>
        <taxon>Pseudomonadati</taxon>
        <taxon>Pseudomonadota</taxon>
        <taxon>Betaproteobacteria</taxon>
        <taxon>Burkholderiales</taxon>
        <taxon>Sphaerotilaceae</taxon>
        <taxon>Roseateles</taxon>
    </lineage>
</organism>
<keyword evidence="4" id="KW-0121">Carboxypeptidase</keyword>
<dbReference type="EC" id="2.4.99.28" evidence="10"/>
<keyword evidence="8" id="KW-0378">Hydrolase</keyword>
<dbReference type="GO" id="GO:0009252">
    <property type="term" value="P:peptidoglycan biosynthetic process"/>
    <property type="evidence" value="ECO:0007669"/>
    <property type="project" value="UniProtKB-UniPathway"/>
</dbReference>
<dbReference type="InterPro" id="IPR001264">
    <property type="entry name" value="Glyco_trans_51"/>
</dbReference>
<protein>
    <recommendedName>
        <fullName evidence="10">peptidoglycan glycosyltransferase</fullName>
        <ecNumber evidence="10">2.4.99.28</ecNumber>
    </recommendedName>
</protein>
<evidence type="ECO:0000256" key="11">
    <source>
        <dbReference type="ARBA" id="ARBA00049902"/>
    </source>
</evidence>
<evidence type="ECO:0000256" key="1">
    <source>
        <dbReference type="ARBA" id="ARBA00004752"/>
    </source>
</evidence>
<sequence length="701" mass="75188">MRAWVIALLFFSVSAQAQPSFQSVKAAHRVSDFTLLDRRGEALQTLRLDLQRRSLDWLALEQMSPALLQALLLGEDRRFYEHSGVDWSAVARSAWANLWNSRTRGASTLTMQLAGLIDEGLARPAGGRSLTQKIGQALLATRLEQRWSKAQILEAYLNSVPLRGELVGVNALAQTLFAKSPAGLTAQEAALVAAMVRAPNAGPVLLAQRACALLQMPEMGQGGPAWNCAPLRGQIEALLARRASPVLGPQLAPHYARRELSAEGPSRQRSTLDAGLQRLALQSLKQQLAELSGRNVEDGAVLVLDNASGAVLAWVGSSGEAFSLAAQVDGVLARRQPGSTLKPFIYQLALEKKIITPASLLDDSPAQIATPAGLYLPQNYDKSFRGYVSARAALGNSLNVPAVKLAAMLGVDPVFARLNALGLDLRESAGFYGLSLALGSPDVSLLALSNAYRTLARAGLYSEAASTNAAPARQVLDPAASFIVSDMLADNNARALSFGLDSPLATRSYAAVKTGTSKDMRDNWCLGYSSRYTVGVWVGNASGAPMHGVSGISGAAPVWARLMRYLHEGRPSIAPKPPVGLVKQPVSFEAQREAAREEWFMAGTEQAQMRASAQMQGQTQQGIASPRDGSIFALDPDIPPQAQRLRFSGQAGRWELNGKTLGQGTQVFWSPWPGKHRLRLLDGRGRVLQQLGFEVRGATVK</sequence>
<dbReference type="PANTHER" id="PTHR32282:SF15">
    <property type="entry name" value="PENICILLIN-BINDING PROTEIN 1C"/>
    <property type="match status" value="1"/>
</dbReference>
<evidence type="ECO:0000256" key="12">
    <source>
        <dbReference type="SAM" id="SignalP"/>
    </source>
</evidence>
<evidence type="ECO:0000313" key="16">
    <source>
        <dbReference type="EMBL" id="MBB4845461.1"/>
    </source>
</evidence>
<evidence type="ECO:0000256" key="10">
    <source>
        <dbReference type="ARBA" id="ARBA00044770"/>
    </source>
</evidence>
<accession>A0A840LCK5</accession>
<dbReference type="GO" id="GO:0008658">
    <property type="term" value="F:penicillin binding"/>
    <property type="evidence" value="ECO:0007669"/>
    <property type="project" value="InterPro"/>
</dbReference>
<keyword evidence="12" id="KW-0732">Signal</keyword>
<dbReference type="InterPro" id="IPR011815">
    <property type="entry name" value="PBP_1c"/>
</dbReference>
<feature type="domain" description="Glycosyl transferase family 51" evidence="14">
    <location>
        <begin position="49"/>
        <end position="202"/>
    </location>
</feature>
<dbReference type="Pfam" id="PF00912">
    <property type="entry name" value="Transgly"/>
    <property type="match status" value="1"/>
</dbReference>
<dbReference type="GO" id="GO:0008955">
    <property type="term" value="F:peptidoglycan glycosyltransferase activity"/>
    <property type="evidence" value="ECO:0007669"/>
    <property type="project" value="UniProtKB-EC"/>
</dbReference>
<feature type="chain" id="PRO_5032452952" description="peptidoglycan glycosyltransferase" evidence="12">
    <location>
        <begin position="18"/>
        <end position="701"/>
    </location>
</feature>